<dbReference type="EMBL" id="JAZAVJ010000003">
    <property type="protein sequence ID" value="KAK7424730.1"/>
    <property type="molecule type" value="Genomic_DNA"/>
</dbReference>
<reference evidence="4 5" key="1">
    <citation type="journal article" date="2025" name="Microbiol. Resour. Announc.">
        <title>Draft genome sequences for Neonectria magnoliae and Neonectria punicea, canker pathogens of Liriodendron tulipifera and Acer saccharum in West Virginia.</title>
        <authorList>
            <person name="Petronek H.M."/>
            <person name="Kasson M.T."/>
            <person name="Metheny A.M."/>
            <person name="Stauder C.M."/>
            <person name="Lovett B."/>
            <person name="Lynch S.C."/>
            <person name="Garnas J.R."/>
            <person name="Kasson L.R."/>
            <person name="Stajich J.E."/>
        </authorList>
    </citation>
    <scope>NUCLEOTIDE SEQUENCE [LARGE SCALE GENOMIC DNA]</scope>
    <source>
        <strain evidence="4 5">NRRL 64653</strain>
    </source>
</reference>
<protein>
    <submittedName>
        <fullName evidence="4">Serine/threonine-protein phosphatase 6 regulatory ankyrin repeat subunit A</fullName>
    </submittedName>
</protein>
<name>A0ABR1HV10_9HYPO</name>
<dbReference type="PANTHER" id="PTHR24198">
    <property type="entry name" value="ANKYRIN REPEAT AND PROTEIN KINASE DOMAIN-CONTAINING PROTEIN"/>
    <property type="match status" value="1"/>
</dbReference>
<dbReference type="Pfam" id="PF12796">
    <property type="entry name" value="Ank_2"/>
    <property type="match status" value="1"/>
</dbReference>
<evidence type="ECO:0000256" key="3">
    <source>
        <dbReference type="PROSITE-ProRule" id="PRU00023"/>
    </source>
</evidence>
<sequence length="334" mass="36748">MATIGLHLLSRVGVARPEHVECSYLSWDEVEQFAGLINEYPLLPYALDHTKSHLSAPHNRQRLMELGETMKASGIRLLLGPWINGCVDSEESADLTTKAERTRFANSVLHVAAAQRLVTAVSIALKAGADPNSRSVLHASGEAAPCRLALFSSKEPEADGPAARAEQTTCRLLIAYGAECVKALVEADADQKAGDNQGHMPIHWAAGLKNRTSILELLIEWHTAGERERPRKPSKQTKRASHLRCLYKDQAPLHWATRYGHTFALAKLLDVLRPDARRLKDAVDKRELDGRTPLIWACQWGHIECVKLLIEAEADADVNLGQVATLGARPFHGP</sequence>
<comment type="caution">
    <text evidence="4">The sequence shown here is derived from an EMBL/GenBank/DDBJ whole genome shotgun (WGS) entry which is preliminary data.</text>
</comment>
<evidence type="ECO:0000313" key="4">
    <source>
        <dbReference type="EMBL" id="KAK7424730.1"/>
    </source>
</evidence>
<dbReference type="Proteomes" id="UP001498476">
    <property type="component" value="Unassembled WGS sequence"/>
</dbReference>
<organism evidence="4 5">
    <name type="scientific">Neonectria punicea</name>
    <dbReference type="NCBI Taxonomy" id="979145"/>
    <lineage>
        <taxon>Eukaryota</taxon>
        <taxon>Fungi</taxon>
        <taxon>Dikarya</taxon>
        <taxon>Ascomycota</taxon>
        <taxon>Pezizomycotina</taxon>
        <taxon>Sordariomycetes</taxon>
        <taxon>Hypocreomycetidae</taxon>
        <taxon>Hypocreales</taxon>
        <taxon>Nectriaceae</taxon>
        <taxon>Neonectria</taxon>
    </lineage>
</organism>
<keyword evidence="1" id="KW-0677">Repeat</keyword>
<dbReference type="SMART" id="SM00248">
    <property type="entry name" value="ANK"/>
    <property type="match status" value="3"/>
</dbReference>
<proteinExistence type="predicted"/>
<dbReference type="PROSITE" id="PS50297">
    <property type="entry name" value="ANK_REP_REGION"/>
    <property type="match status" value="1"/>
</dbReference>
<keyword evidence="2 3" id="KW-0040">ANK repeat</keyword>
<feature type="repeat" description="ANK" evidence="3">
    <location>
        <begin position="289"/>
        <end position="321"/>
    </location>
</feature>
<dbReference type="InterPro" id="IPR002110">
    <property type="entry name" value="Ankyrin_rpt"/>
</dbReference>
<dbReference type="PANTHER" id="PTHR24198:SF165">
    <property type="entry name" value="ANKYRIN REPEAT-CONTAINING PROTEIN-RELATED"/>
    <property type="match status" value="1"/>
</dbReference>
<keyword evidence="5" id="KW-1185">Reference proteome</keyword>
<gene>
    <name evidence="4" type="primary">ANKRD28</name>
    <name evidence="4" type="ORF">QQX98_000308</name>
</gene>
<accession>A0ABR1HV10</accession>
<evidence type="ECO:0000256" key="2">
    <source>
        <dbReference type="ARBA" id="ARBA00023043"/>
    </source>
</evidence>
<evidence type="ECO:0000313" key="5">
    <source>
        <dbReference type="Proteomes" id="UP001498476"/>
    </source>
</evidence>
<dbReference type="SUPFAM" id="SSF48403">
    <property type="entry name" value="Ankyrin repeat"/>
    <property type="match status" value="1"/>
</dbReference>
<dbReference type="InterPro" id="IPR036770">
    <property type="entry name" value="Ankyrin_rpt-contain_sf"/>
</dbReference>
<evidence type="ECO:0000256" key="1">
    <source>
        <dbReference type="ARBA" id="ARBA00022737"/>
    </source>
</evidence>
<dbReference type="PROSITE" id="PS50088">
    <property type="entry name" value="ANK_REPEAT"/>
    <property type="match status" value="1"/>
</dbReference>
<dbReference type="Gene3D" id="1.25.40.20">
    <property type="entry name" value="Ankyrin repeat-containing domain"/>
    <property type="match status" value="2"/>
</dbReference>